<proteinExistence type="predicted"/>
<dbReference type="AlphaFoldDB" id="A0A926DTH1"/>
<dbReference type="InterPro" id="IPR050270">
    <property type="entry name" value="DegV_domain_contain"/>
</dbReference>
<evidence type="ECO:0000259" key="1">
    <source>
        <dbReference type="PROSITE" id="PS51480"/>
    </source>
</evidence>
<dbReference type="GO" id="GO:0006071">
    <property type="term" value="P:glycerol metabolic process"/>
    <property type="evidence" value="ECO:0007669"/>
    <property type="project" value="InterPro"/>
</dbReference>
<dbReference type="Pfam" id="PF02734">
    <property type="entry name" value="Dak2"/>
    <property type="match status" value="1"/>
</dbReference>
<dbReference type="Pfam" id="PF21645">
    <property type="entry name" value="FakA-like_M"/>
    <property type="match status" value="1"/>
</dbReference>
<evidence type="ECO:0000313" key="2">
    <source>
        <dbReference type="EMBL" id="MBC8543761.1"/>
    </source>
</evidence>
<dbReference type="NCBIfam" id="TIGR03599">
    <property type="entry name" value="YloV"/>
    <property type="match status" value="1"/>
</dbReference>
<dbReference type="Proteomes" id="UP000657006">
    <property type="component" value="Unassembled WGS sequence"/>
</dbReference>
<reference evidence="2" key="1">
    <citation type="submission" date="2020-08" db="EMBL/GenBank/DDBJ databases">
        <title>Genome public.</title>
        <authorList>
            <person name="Liu C."/>
            <person name="Sun Q."/>
        </authorList>
    </citation>
    <scope>NUCLEOTIDE SEQUENCE</scope>
    <source>
        <strain evidence="2">NSJ-32</strain>
    </source>
</reference>
<dbReference type="SMART" id="SM01121">
    <property type="entry name" value="Dak1_2"/>
    <property type="match status" value="1"/>
</dbReference>
<feature type="domain" description="DhaL" evidence="1">
    <location>
        <begin position="1"/>
        <end position="188"/>
    </location>
</feature>
<dbReference type="SMART" id="SM01120">
    <property type="entry name" value="Dak2"/>
    <property type="match status" value="1"/>
</dbReference>
<organism evidence="2 3">
    <name type="scientific">Bianquea renquensis</name>
    <dbReference type="NCBI Taxonomy" id="2763661"/>
    <lineage>
        <taxon>Bacteria</taxon>
        <taxon>Bacillati</taxon>
        <taxon>Bacillota</taxon>
        <taxon>Clostridia</taxon>
        <taxon>Eubacteriales</taxon>
        <taxon>Bianqueaceae</taxon>
        <taxon>Bianquea</taxon>
    </lineage>
</organism>
<dbReference type="InterPro" id="IPR048394">
    <property type="entry name" value="FakA-like_M"/>
</dbReference>
<dbReference type="InterPro" id="IPR019986">
    <property type="entry name" value="YloV-like"/>
</dbReference>
<gene>
    <name evidence="2" type="ORF">H8730_09400</name>
</gene>
<name>A0A926DTH1_9FIRM</name>
<sequence>MIIAGANRLEEHKHSVDELNVFPVPDGDTGTNMSLTMMSAAREVLNAEGADIPGVAKALSSGALRGARGNSGVIVSQLFRGFYKGLRDVQEIDTATLSTALQLGVETAYKAVMKPKEGTILTVAREIADKALELAMRSEDVVEVLEEALRYGSETLAKTPDMLPVLKEAGVVDAGGQGLLYIYYGMLDALKAEDDTVGNLTTVDGTKGEHGNSSAQAVFSTESITFGYCTEFIVNGVKDAEAKEDEFRAYLSGIGDSLVVVADEDLIKIHVHTNDPGLAIQKGLSYGYLSNMKIDNMRLQHQNTLSMEPEHKKEEPLPKSSPQAPAKEIGFIAVSLGDGLDEIFRQLGVDYVIPGGQTMNPSTEDILNAVDMVNAKTILILPNNKNIILAAQQAALLLEEKTLLVVPSKSVPQGITAMLNYMMDQDANANFEAMTQSLETVTTGQVTYAVRDTHMGDFDIKKDDILALMDGDLQEVGKELDETSKKIMDRIMGQEPELVTIYYGEDVKESQAQELAKYVSDGYDGVDVEVQYGGQPLYYYIISAE</sequence>
<dbReference type="EMBL" id="JACRSQ010000012">
    <property type="protein sequence ID" value="MBC8543761.1"/>
    <property type="molecule type" value="Genomic_DNA"/>
</dbReference>
<dbReference type="PANTHER" id="PTHR33434:SF4">
    <property type="entry name" value="PHOSPHATASE PROTEIN"/>
    <property type="match status" value="1"/>
</dbReference>
<keyword evidence="3" id="KW-1185">Reference proteome</keyword>
<protein>
    <submittedName>
        <fullName evidence="2">DAK2 domain-containing protein</fullName>
    </submittedName>
</protein>
<dbReference type="SUPFAM" id="SSF101473">
    <property type="entry name" value="DhaL-like"/>
    <property type="match status" value="1"/>
</dbReference>
<dbReference type="PANTHER" id="PTHR33434">
    <property type="entry name" value="DEGV DOMAIN-CONTAINING PROTEIN DR_1986-RELATED"/>
    <property type="match status" value="1"/>
</dbReference>
<dbReference type="InterPro" id="IPR036117">
    <property type="entry name" value="DhaL_dom_sf"/>
</dbReference>
<dbReference type="Gene3D" id="1.25.40.340">
    <property type="match status" value="1"/>
</dbReference>
<dbReference type="InterPro" id="IPR004007">
    <property type="entry name" value="DhaL_dom"/>
</dbReference>
<accession>A0A926DTH1</accession>
<dbReference type="PROSITE" id="PS51480">
    <property type="entry name" value="DHAL"/>
    <property type="match status" value="1"/>
</dbReference>
<comment type="caution">
    <text evidence="2">The sequence shown here is derived from an EMBL/GenBank/DDBJ whole genome shotgun (WGS) entry which is preliminary data.</text>
</comment>
<dbReference type="GO" id="GO:0004371">
    <property type="term" value="F:glycerone kinase activity"/>
    <property type="evidence" value="ECO:0007669"/>
    <property type="project" value="InterPro"/>
</dbReference>
<dbReference type="Pfam" id="PF13684">
    <property type="entry name" value="FakA-like_C"/>
    <property type="match status" value="1"/>
</dbReference>
<evidence type="ECO:0000313" key="3">
    <source>
        <dbReference type="Proteomes" id="UP000657006"/>
    </source>
</evidence>
<dbReference type="InterPro" id="IPR033470">
    <property type="entry name" value="FakA-like_C"/>
</dbReference>